<sequence>MGTRNDHTPRGRGLSGAELFRLNVAALPAATVLFVCLAGAVAAQGACSPSRVDIRTPAAGDGMRQSFIVELAETPEARARGLMHRESLAPDAGMLFVYETPRRAEFWMKDTLIALDMVFADPAGLVTHVHENAVPGDLTPIPGGEGVKFVLEINGGLARRAGIVPGSQLRHPVIGKDALWPCE</sequence>
<dbReference type="Proteomes" id="UP000277498">
    <property type="component" value="Unassembled WGS sequence"/>
</dbReference>
<feature type="transmembrane region" description="Helical" evidence="1">
    <location>
        <begin position="20"/>
        <end position="43"/>
    </location>
</feature>
<evidence type="ECO:0000313" key="3">
    <source>
        <dbReference type="Proteomes" id="UP000277498"/>
    </source>
</evidence>
<dbReference type="Pfam" id="PF02643">
    <property type="entry name" value="DUF192"/>
    <property type="match status" value="1"/>
</dbReference>
<proteinExistence type="predicted"/>
<dbReference type="AlphaFoldDB" id="A0A3P5XMF3"/>
<gene>
    <name evidence="2" type="ORF">XINFAN_03491</name>
</gene>
<name>A0A3P5XMF3_9RHOB</name>
<keyword evidence="3" id="KW-1185">Reference proteome</keyword>
<dbReference type="PANTHER" id="PTHR37953">
    <property type="entry name" value="UPF0127 PROTEIN MJ1496"/>
    <property type="match status" value="1"/>
</dbReference>
<reference evidence="2 3" key="1">
    <citation type="submission" date="2018-11" db="EMBL/GenBank/DDBJ databases">
        <authorList>
            <person name="Criscuolo A."/>
        </authorList>
    </citation>
    <scope>NUCLEOTIDE SEQUENCE [LARGE SCALE GENOMIC DNA]</scope>
    <source>
        <strain evidence="2">ACIP111625</strain>
    </source>
</reference>
<dbReference type="EMBL" id="UXAW01000097">
    <property type="protein sequence ID" value="VDC32940.1"/>
    <property type="molecule type" value="Genomic_DNA"/>
</dbReference>
<dbReference type="InterPro" id="IPR038695">
    <property type="entry name" value="Saro_0823-like_sf"/>
</dbReference>
<accession>A0A3P5XMF3</accession>
<keyword evidence="1" id="KW-0812">Transmembrane</keyword>
<protein>
    <recommendedName>
        <fullName evidence="4">ACR</fullName>
    </recommendedName>
</protein>
<evidence type="ECO:0000256" key="1">
    <source>
        <dbReference type="SAM" id="Phobius"/>
    </source>
</evidence>
<dbReference type="InterPro" id="IPR003795">
    <property type="entry name" value="DUF192"/>
</dbReference>
<keyword evidence="1" id="KW-1133">Transmembrane helix</keyword>
<dbReference type="PANTHER" id="PTHR37953:SF1">
    <property type="entry name" value="UPF0127 PROTEIN MJ1496"/>
    <property type="match status" value="1"/>
</dbReference>
<evidence type="ECO:0000313" key="2">
    <source>
        <dbReference type="EMBL" id="VDC32940.1"/>
    </source>
</evidence>
<dbReference type="Gene3D" id="2.60.120.1140">
    <property type="entry name" value="Protein of unknown function DUF192"/>
    <property type="match status" value="1"/>
</dbReference>
<organism evidence="2 3">
    <name type="scientific">Pseudogemmobacter humi</name>
    <dbReference type="NCBI Taxonomy" id="2483812"/>
    <lineage>
        <taxon>Bacteria</taxon>
        <taxon>Pseudomonadati</taxon>
        <taxon>Pseudomonadota</taxon>
        <taxon>Alphaproteobacteria</taxon>
        <taxon>Rhodobacterales</taxon>
        <taxon>Paracoccaceae</taxon>
        <taxon>Pseudogemmobacter</taxon>
    </lineage>
</organism>
<evidence type="ECO:0008006" key="4">
    <source>
        <dbReference type="Google" id="ProtNLM"/>
    </source>
</evidence>
<keyword evidence="1" id="KW-0472">Membrane</keyword>